<organism evidence="3 4">
    <name type="scientific">Croceivirga radicis</name>
    <dbReference type="NCBI Taxonomy" id="1929488"/>
    <lineage>
        <taxon>Bacteria</taxon>
        <taxon>Pseudomonadati</taxon>
        <taxon>Bacteroidota</taxon>
        <taxon>Flavobacteriia</taxon>
        <taxon>Flavobacteriales</taxon>
        <taxon>Flavobacteriaceae</taxon>
        <taxon>Croceivirga</taxon>
    </lineage>
</organism>
<feature type="transmembrane region" description="Helical" evidence="1">
    <location>
        <begin position="106"/>
        <end position="127"/>
    </location>
</feature>
<dbReference type="InterPro" id="IPR036938">
    <property type="entry name" value="PAP2/HPO_sf"/>
</dbReference>
<dbReference type="RefSeq" id="WP_080319973.1">
    <property type="nucleotide sequence ID" value="NZ_MTBC01000014.1"/>
</dbReference>
<name>A0A1V6LMW3_9FLAO</name>
<dbReference type="OrthoDB" id="9789113at2"/>
<feature type="transmembrane region" description="Helical" evidence="1">
    <location>
        <begin position="34"/>
        <end position="50"/>
    </location>
</feature>
<keyword evidence="1" id="KW-0812">Transmembrane</keyword>
<comment type="caution">
    <text evidence="3">The sequence shown here is derived from an EMBL/GenBank/DDBJ whole genome shotgun (WGS) entry which is preliminary data.</text>
</comment>
<reference evidence="3 4" key="1">
    <citation type="submission" date="2016-12" db="EMBL/GenBank/DDBJ databases">
        <authorList>
            <person name="Song W.-J."/>
            <person name="Kurnit D.M."/>
        </authorList>
    </citation>
    <scope>NUCLEOTIDE SEQUENCE [LARGE SCALE GENOMIC DNA]</scope>
    <source>
        <strain evidence="3 4">HSG9</strain>
    </source>
</reference>
<evidence type="ECO:0000256" key="1">
    <source>
        <dbReference type="SAM" id="Phobius"/>
    </source>
</evidence>
<keyword evidence="1" id="KW-1133">Transmembrane helix</keyword>
<dbReference type="PANTHER" id="PTHR14969:SF13">
    <property type="entry name" value="AT30094P"/>
    <property type="match status" value="1"/>
</dbReference>
<proteinExistence type="predicted"/>
<evidence type="ECO:0000313" key="4">
    <source>
        <dbReference type="Proteomes" id="UP000191680"/>
    </source>
</evidence>
<keyword evidence="4" id="KW-1185">Reference proteome</keyword>
<feature type="transmembrane region" description="Helical" evidence="1">
    <location>
        <begin position="57"/>
        <end position="75"/>
    </location>
</feature>
<dbReference type="PANTHER" id="PTHR14969">
    <property type="entry name" value="SPHINGOSINE-1-PHOSPHATE PHOSPHOHYDROLASE"/>
    <property type="match status" value="1"/>
</dbReference>
<dbReference type="Proteomes" id="UP000191680">
    <property type="component" value="Unassembled WGS sequence"/>
</dbReference>
<dbReference type="Pfam" id="PF01569">
    <property type="entry name" value="PAP2"/>
    <property type="match status" value="1"/>
</dbReference>
<dbReference type="Gene3D" id="1.20.144.10">
    <property type="entry name" value="Phosphatidic acid phosphatase type 2/haloperoxidase"/>
    <property type="match status" value="1"/>
</dbReference>
<dbReference type="SUPFAM" id="SSF48317">
    <property type="entry name" value="Acid phosphatase/Vanadium-dependent haloperoxidase"/>
    <property type="match status" value="1"/>
</dbReference>
<dbReference type="SMART" id="SM00014">
    <property type="entry name" value="acidPPc"/>
    <property type="match status" value="1"/>
</dbReference>
<keyword evidence="1" id="KW-0472">Membrane</keyword>
<evidence type="ECO:0000259" key="2">
    <source>
        <dbReference type="SMART" id="SM00014"/>
    </source>
</evidence>
<protein>
    <submittedName>
        <fullName evidence="3">Phosphatase PAP2 family protein</fullName>
    </submittedName>
</protein>
<evidence type="ECO:0000313" key="3">
    <source>
        <dbReference type="EMBL" id="OQD41523.1"/>
    </source>
</evidence>
<feature type="transmembrane region" description="Helical" evidence="1">
    <location>
        <begin position="134"/>
        <end position="153"/>
    </location>
</feature>
<dbReference type="GO" id="GO:0042392">
    <property type="term" value="F:sphingosine-1-phosphate phosphatase activity"/>
    <property type="evidence" value="ECO:0007669"/>
    <property type="project" value="TreeGrafter"/>
</dbReference>
<feature type="transmembrane region" description="Helical" evidence="1">
    <location>
        <begin position="159"/>
        <end position="181"/>
    </location>
</feature>
<dbReference type="EMBL" id="MTBC01000014">
    <property type="protein sequence ID" value="OQD41523.1"/>
    <property type="molecule type" value="Genomic_DNA"/>
</dbReference>
<sequence length="192" mass="22259">MLEKILQWDRDTFVYLNGLGVDEYDGFWSTVTDIKTWIPLFLFFFVLMFLKYDKKEALLKTGTVLLLVLFITTITDLTKETVARLRPNNDEQINTLIRILRSPSDFSFFSGHASSSFAITTLVFLFLKKFYNWAVLFFIWPILFCLSRIFVGVHFPIDIMVGALVGAFSGWLFYIVHNALLNSAQRKAISNR</sequence>
<dbReference type="AlphaFoldDB" id="A0A1V6LMW3"/>
<accession>A0A1V6LMW3</accession>
<feature type="domain" description="Phosphatidic acid phosphatase type 2/haloperoxidase" evidence="2">
    <location>
        <begin position="61"/>
        <end position="174"/>
    </location>
</feature>
<gene>
    <name evidence="3" type="ORF">BUL40_15505</name>
</gene>
<dbReference type="InterPro" id="IPR000326">
    <property type="entry name" value="PAP2/HPO"/>
</dbReference>